<dbReference type="NCBIfam" id="TIGR00745">
    <property type="entry name" value="apbA_panE"/>
    <property type="match status" value="1"/>
</dbReference>
<feature type="domain" description="Ketopantoate reductase C-terminal" evidence="6">
    <location>
        <begin position="178"/>
        <end position="302"/>
    </location>
</feature>
<evidence type="ECO:0000256" key="3">
    <source>
        <dbReference type="ARBA" id="ARBA00023002"/>
    </source>
</evidence>
<dbReference type="SUPFAM" id="SSF48179">
    <property type="entry name" value="6-phosphogluconate dehydrogenase C-terminal domain-like"/>
    <property type="match status" value="1"/>
</dbReference>
<dbReference type="SUPFAM" id="SSF51735">
    <property type="entry name" value="NAD(P)-binding Rossmann-fold domains"/>
    <property type="match status" value="1"/>
</dbReference>
<dbReference type="InterPro" id="IPR003710">
    <property type="entry name" value="ApbA"/>
</dbReference>
<dbReference type="RefSeq" id="WP_100303634.1">
    <property type="nucleotide sequence ID" value="NZ_PGET01000001.1"/>
</dbReference>
<feature type="domain" description="Ketopantoate reductase N-terminal" evidence="5">
    <location>
        <begin position="9"/>
        <end position="126"/>
    </location>
</feature>
<dbReference type="GO" id="GO:0008677">
    <property type="term" value="F:2-dehydropantoate 2-reductase activity"/>
    <property type="evidence" value="ECO:0007669"/>
    <property type="project" value="UniProtKB-EC"/>
</dbReference>
<dbReference type="InterPro" id="IPR051402">
    <property type="entry name" value="KPR-Related"/>
</dbReference>
<dbReference type="InterPro" id="IPR008927">
    <property type="entry name" value="6-PGluconate_DH-like_C_sf"/>
</dbReference>
<dbReference type="OrthoDB" id="9793586at2"/>
<comment type="pathway">
    <text evidence="4">Cofactor biosynthesis; (R)-pantothenate biosynthesis; (R)-pantoate from 3-methyl-2-oxobutanoate: step 2/2.</text>
</comment>
<sequence length="312" mass="34613">MNDQSKTTAIVGLGALGMLYASQITASLGPDNLFFLGDRERIERYQQMPFTINGKPFSFRIEDCTNARPVDFMIVAVKYGALSSALDTMETSVGPDTTILSVMNGIDSEEIIAKRFGREKVLYCIAQGMDAMRFGSSLTYTRPGTLCLGTRTKGQESRLMDLTRYFDRAGVSYTVEADIVKRLWGKFMLNVGINQTCMAFETNYGGVLTPGEAHDSLIGAMKEVIELSIKEGVHLSEKDMDFYINLIKTLSPESVPSMRQDGLARRYSEVEMFSGVVRRLAAKHGLTVPVNDMLYDKIKGIEAAYPSLPHDE</sequence>
<comment type="catalytic activity">
    <reaction evidence="4">
        <text>(R)-pantoate + NADP(+) = 2-dehydropantoate + NADPH + H(+)</text>
        <dbReference type="Rhea" id="RHEA:16233"/>
        <dbReference type="ChEBI" id="CHEBI:11561"/>
        <dbReference type="ChEBI" id="CHEBI:15378"/>
        <dbReference type="ChEBI" id="CHEBI:15980"/>
        <dbReference type="ChEBI" id="CHEBI:57783"/>
        <dbReference type="ChEBI" id="CHEBI:58349"/>
        <dbReference type="EC" id="1.1.1.169"/>
    </reaction>
</comment>
<dbReference type="InterPro" id="IPR013752">
    <property type="entry name" value="KPA_reductase"/>
</dbReference>
<evidence type="ECO:0000256" key="1">
    <source>
        <dbReference type="ARBA" id="ARBA00007870"/>
    </source>
</evidence>
<keyword evidence="3 4" id="KW-0560">Oxidoreductase</keyword>
<dbReference type="GO" id="GO:0005737">
    <property type="term" value="C:cytoplasm"/>
    <property type="evidence" value="ECO:0007669"/>
    <property type="project" value="TreeGrafter"/>
</dbReference>
<dbReference type="InterPro" id="IPR013332">
    <property type="entry name" value="KPR_N"/>
</dbReference>
<dbReference type="UniPathway" id="UPA00028">
    <property type="reaction ID" value="UER00004"/>
</dbReference>
<evidence type="ECO:0000256" key="2">
    <source>
        <dbReference type="ARBA" id="ARBA00022857"/>
    </source>
</evidence>
<organism evidence="7 8">
    <name type="scientific">[Clostridium] celerecrescens 18A</name>
    <dbReference type="NCBI Taxonomy" id="1286362"/>
    <lineage>
        <taxon>Bacteria</taxon>
        <taxon>Bacillati</taxon>
        <taxon>Bacillota</taxon>
        <taxon>Clostridia</taxon>
        <taxon>Lachnospirales</taxon>
        <taxon>Lachnospiraceae</taxon>
        <taxon>Lacrimispora</taxon>
    </lineage>
</organism>
<evidence type="ECO:0000259" key="5">
    <source>
        <dbReference type="Pfam" id="PF02558"/>
    </source>
</evidence>
<comment type="caution">
    <text evidence="7">The sequence shown here is derived from an EMBL/GenBank/DDBJ whole genome shotgun (WGS) entry which is preliminary data.</text>
</comment>
<reference evidence="7 8" key="1">
    <citation type="submission" date="2017-11" db="EMBL/GenBank/DDBJ databases">
        <title>Understudied soil microbes with underappreciated capabilities: Untangling the Clostridium saccharolyticum group.</title>
        <authorList>
            <person name="Leschine S."/>
        </authorList>
    </citation>
    <scope>NUCLEOTIDE SEQUENCE [LARGE SCALE GENOMIC DNA]</scope>
    <source>
        <strain evidence="7 8">18A</strain>
    </source>
</reference>
<name>A0A2M8Z0H2_9FIRM</name>
<dbReference type="Proteomes" id="UP000231092">
    <property type="component" value="Unassembled WGS sequence"/>
</dbReference>
<dbReference type="Pfam" id="PF08546">
    <property type="entry name" value="ApbA_C"/>
    <property type="match status" value="1"/>
</dbReference>
<dbReference type="Gene3D" id="1.10.1040.10">
    <property type="entry name" value="N-(1-d-carboxylethyl)-l-norvaline Dehydrogenase, domain 2"/>
    <property type="match status" value="1"/>
</dbReference>
<dbReference type="Gene3D" id="3.40.50.720">
    <property type="entry name" value="NAD(P)-binding Rossmann-like Domain"/>
    <property type="match status" value="1"/>
</dbReference>
<proteinExistence type="inferred from homology"/>
<evidence type="ECO:0000313" key="8">
    <source>
        <dbReference type="Proteomes" id="UP000231092"/>
    </source>
</evidence>
<protein>
    <recommendedName>
        <fullName evidence="4">2-dehydropantoate 2-reductase</fullName>
        <ecNumber evidence="4">1.1.1.169</ecNumber>
    </recommendedName>
    <alternativeName>
        <fullName evidence="4">Ketopantoate reductase</fullName>
    </alternativeName>
</protein>
<dbReference type="AlphaFoldDB" id="A0A2M8Z0H2"/>
<dbReference type="PANTHER" id="PTHR21708">
    <property type="entry name" value="PROBABLE 2-DEHYDROPANTOATE 2-REDUCTASE"/>
    <property type="match status" value="1"/>
</dbReference>
<dbReference type="InterPro" id="IPR013328">
    <property type="entry name" value="6PGD_dom2"/>
</dbReference>
<keyword evidence="4" id="KW-0566">Pantothenate biosynthesis</keyword>
<dbReference type="InterPro" id="IPR036291">
    <property type="entry name" value="NAD(P)-bd_dom_sf"/>
</dbReference>
<dbReference type="PANTHER" id="PTHR21708:SF26">
    <property type="entry name" value="2-DEHYDROPANTOATE 2-REDUCTASE"/>
    <property type="match status" value="1"/>
</dbReference>
<evidence type="ECO:0000259" key="6">
    <source>
        <dbReference type="Pfam" id="PF08546"/>
    </source>
</evidence>
<evidence type="ECO:0000256" key="4">
    <source>
        <dbReference type="RuleBase" id="RU362068"/>
    </source>
</evidence>
<evidence type="ECO:0000313" key="7">
    <source>
        <dbReference type="EMBL" id="PJJ26939.1"/>
    </source>
</evidence>
<dbReference type="GO" id="GO:0015940">
    <property type="term" value="P:pantothenate biosynthetic process"/>
    <property type="evidence" value="ECO:0007669"/>
    <property type="project" value="UniProtKB-UniPathway"/>
</dbReference>
<comment type="function">
    <text evidence="4">Catalyzes the NADPH-dependent reduction of ketopantoate into pantoic acid.</text>
</comment>
<gene>
    <name evidence="7" type="ORF">H171_0387</name>
</gene>
<dbReference type="EMBL" id="PGET01000001">
    <property type="protein sequence ID" value="PJJ26939.1"/>
    <property type="molecule type" value="Genomic_DNA"/>
</dbReference>
<dbReference type="EC" id="1.1.1.169" evidence="4"/>
<keyword evidence="2 4" id="KW-0521">NADP</keyword>
<accession>A0A2M8Z0H2</accession>
<comment type="similarity">
    <text evidence="1 4">Belongs to the ketopantoate reductase family.</text>
</comment>
<dbReference type="Pfam" id="PF02558">
    <property type="entry name" value="ApbA"/>
    <property type="match status" value="1"/>
</dbReference>